<dbReference type="Pfam" id="PF20231">
    <property type="entry name" value="DUF6589"/>
    <property type="match status" value="1"/>
</dbReference>
<sequence>MNIYKAPDLSDVEICVLYKGDKVRIGVQPEARSPVHIGDDVYNYSLSFLRASMDLMLLHYVIKAGDTDRLTVLMKRFIPLFIGLTSFRSKYAIECVNFLTKTEHILSEFESVRVKLGAFVNVHGKPGKNKAADMQQENNNKQVKNVIRSLGASKTDKAMERSSKAAPVICKLVSDLKSSLGITTNSKRNKKSSVEDLSVLFDKMRQLRPFKVHVNRALPAFSGSSDNVVNNVDKFKLGDFITRHSKHALNRIMCDLNNEEQDFEV</sequence>
<name>A0A8W8J7E0_MAGGI</name>
<reference evidence="2" key="1">
    <citation type="submission" date="2022-08" db="UniProtKB">
        <authorList>
            <consortium name="EnsemblMetazoa"/>
        </authorList>
    </citation>
    <scope>IDENTIFICATION</scope>
    <source>
        <strain evidence="2">05x7-T-G4-1.051#20</strain>
    </source>
</reference>
<evidence type="ECO:0000313" key="3">
    <source>
        <dbReference type="Proteomes" id="UP000005408"/>
    </source>
</evidence>
<accession>A0A8W8J7E0</accession>
<evidence type="ECO:0000313" key="2">
    <source>
        <dbReference type="EnsemblMetazoa" id="G17646.1:cds"/>
    </source>
</evidence>
<dbReference type="AlphaFoldDB" id="A0A8W8J7E0"/>
<dbReference type="InterPro" id="IPR046496">
    <property type="entry name" value="DUF6589"/>
</dbReference>
<proteinExistence type="predicted"/>
<dbReference type="EnsemblMetazoa" id="G17646.1">
    <property type="protein sequence ID" value="G17646.1:cds"/>
    <property type="gene ID" value="G17646"/>
</dbReference>
<keyword evidence="3" id="KW-1185">Reference proteome</keyword>
<evidence type="ECO:0000259" key="1">
    <source>
        <dbReference type="Pfam" id="PF20231"/>
    </source>
</evidence>
<feature type="domain" description="DUF6589" evidence="1">
    <location>
        <begin position="31"/>
        <end position="188"/>
    </location>
</feature>
<dbReference type="Proteomes" id="UP000005408">
    <property type="component" value="Unassembled WGS sequence"/>
</dbReference>
<organism evidence="2 3">
    <name type="scientific">Magallana gigas</name>
    <name type="common">Pacific oyster</name>
    <name type="synonym">Crassostrea gigas</name>
    <dbReference type="NCBI Taxonomy" id="29159"/>
    <lineage>
        <taxon>Eukaryota</taxon>
        <taxon>Metazoa</taxon>
        <taxon>Spiralia</taxon>
        <taxon>Lophotrochozoa</taxon>
        <taxon>Mollusca</taxon>
        <taxon>Bivalvia</taxon>
        <taxon>Autobranchia</taxon>
        <taxon>Pteriomorphia</taxon>
        <taxon>Ostreida</taxon>
        <taxon>Ostreoidea</taxon>
        <taxon>Ostreidae</taxon>
        <taxon>Magallana</taxon>
    </lineage>
</organism>
<protein>
    <recommendedName>
        <fullName evidence="1">DUF6589 domain-containing protein</fullName>
    </recommendedName>
</protein>